<evidence type="ECO:0000313" key="3">
    <source>
        <dbReference type="Proteomes" id="UP000637632"/>
    </source>
</evidence>
<accession>A0ABR6XEX5</accession>
<dbReference type="Proteomes" id="UP000637632">
    <property type="component" value="Unassembled WGS sequence"/>
</dbReference>
<dbReference type="EMBL" id="JACOFT010000002">
    <property type="protein sequence ID" value="MBC3811317.1"/>
    <property type="molecule type" value="Genomic_DNA"/>
</dbReference>
<evidence type="ECO:0000313" key="2">
    <source>
        <dbReference type="EMBL" id="MBC3811317.1"/>
    </source>
</evidence>
<evidence type="ECO:0000256" key="1">
    <source>
        <dbReference type="SAM" id="Phobius"/>
    </source>
</evidence>
<reference evidence="2 3" key="1">
    <citation type="submission" date="2020-08" db="EMBL/GenBank/DDBJ databases">
        <title>Novel species isolated from subtropical streams in China.</title>
        <authorList>
            <person name="Lu H."/>
        </authorList>
    </citation>
    <scope>NUCLEOTIDE SEQUENCE [LARGE SCALE GENOMIC DNA]</scope>
    <source>
        <strain evidence="2 3">CCTCC AB 2015119</strain>
    </source>
</reference>
<dbReference type="RefSeq" id="WP_190478519.1">
    <property type="nucleotide sequence ID" value="NZ_JACOFT010000002.1"/>
</dbReference>
<keyword evidence="1" id="KW-0472">Membrane</keyword>
<proteinExistence type="predicted"/>
<sequence length="170" mass="18431">MFDSITRLMPWYVRALVAVAAGAVIYLLGMMHGERSAGQAHIDYVSEQAAQSVKVAQAQAKIVIDTQIKYVPRIKTIYTKGEAIEKQVPIYITSDDNAGCAINAGFVRIHDAAWIGESAGPVADTDREPSGISLVEVAETNAFNATACLAWREQALGLREFYAKLQAATK</sequence>
<name>A0ABR6XEX5_9BURK</name>
<organism evidence="2 3">
    <name type="scientific">Undibacterium aquatile</name>
    <dbReference type="NCBI Taxonomy" id="1537398"/>
    <lineage>
        <taxon>Bacteria</taxon>
        <taxon>Pseudomonadati</taxon>
        <taxon>Pseudomonadota</taxon>
        <taxon>Betaproteobacteria</taxon>
        <taxon>Burkholderiales</taxon>
        <taxon>Oxalobacteraceae</taxon>
        <taxon>Undibacterium</taxon>
    </lineage>
</organism>
<protein>
    <submittedName>
        <fullName evidence="2">Uncharacterized protein</fullName>
    </submittedName>
</protein>
<comment type="caution">
    <text evidence="2">The sequence shown here is derived from an EMBL/GenBank/DDBJ whole genome shotgun (WGS) entry which is preliminary data.</text>
</comment>
<gene>
    <name evidence="2" type="ORF">H8K26_07665</name>
</gene>
<keyword evidence="3" id="KW-1185">Reference proteome</keyword>
<feature type="transmembrane region" description="Helical" evidence="1">
    <location>
        <begin position="12"/>
        <end position="29"/>
    </location>
</feature>
<keyword evidence="1" id="KW-1133">Transmembrane helix</keyword>
<keyword evidence="1" id="KW-0812">Transmembrane</keyword>